<proteinExistence type="predicted"/>
<evidence type="ECO:0000313" key="2">
    <source>
        <dbReference type="EMBL" id="KAF6036129.1"/>
    </source>
</evidence>
<reference evidence="2" key="1">
    <citation type="submission" date="2020-06" db="EMBL/GenBank/DDBJ databases">
        <title>Draft genome of Bugula neritina, a colonial animal packing powerful symbionts and potential medicines.</title>
        <authorList>
            <person name="Rayko M."/>
        </authorList>
    </citation>
    <scope>NUCLEOTIDE SEQUENCE [LARGE SCALE GENOMIC DNA]</scope>
    <source>
        <strain evidence="2">Kwan_BN1</strain>
    </source>
</reference>
<sequence>MITLDFLCKKKKKKHKSSEKSELKPKIKSPPHSSEHLNTDVPSPPLPPFSRRVPSLIRRELLPNNTT</sequence>
<dbReference type="EMBL" id="VXIV02000773">
    <property type="protein sequence ID" value="KAF6036129.1"/>
    <property type="molecule type" value="Genomic_DNA"/>
</dbReference>
<dbReference type="AlphaFoldDB" id="A0A7J7KBY0"/>
<feature type="region of interest" description="Disordered" evidence="1">
    <location>
        <begin position="1"/>
        <end position="67"/>
    </location>
</feature>
<keyword evidence="3" id="KW-1185">Reference proteome</keyword>
<organism evidence="2 3">
    <name type="scientific">Bugula neritina</name>
    <name type="common">Brown bryozoan</name>
    <name type="synonym">Sertularia neritina</name>
    <dbReference type="NCBI Taxonomy" id="10212"/>
    <lineage>
        <taxon>Eukaryota</taxon>
        <taxon>Metazoa</taxon>
        <taxon>Spiralia</taxon>
        <taxon>Lophotrochozoa</taxon>
        <taxon>Bryozoa</taxon>
        <taxon>Gymnolaemata</taxon>
        <taxon>Cheilostomatida</taxon>
        <taxon>Flustrina</taxon>
        <taxon>Buguloidea</taxon>
        <taxon>Bugulidae</taxon>
        <taxon>Bugula</taxon>
    </lineage>
</organism>
<accession>A0A7J7KBY0</accession>
<comment type="caution">
    <text evidence="2">The sequence shown here is derived from an EMBL/GenBank/DDBJ whole genome shotgun (WGS) entry which is preliminary data.</text>
</comment>
<dbReference type="Proteomes" id="UP000593567">
    <property type="component" value="Unassembled WGS sequence"/>
</dbReference>
<gene>
    <name evidence="2" type="ORF">EB796_005557</name>
</gene>
<name>A0A7J7KBY0_BUGNE</name>
<evidence type="ECO:0000256" key="1">
    <source>
        <dbReference type="SAM" id="MobiDB-lite"/>
    </source>
</evidence>
<evidence type="ECO:0000313" key="3">
    <source>
        <dbReference type="Proteomes" id="UP000593567"/>
    </source>
</evidence>
<protein>
    <submittedName>
        <fullName evidence="2">Uncharacterized protein</fullName>
    </submittedName>
</protein>